<evidence type="ECO:0000313" key="5">
    <source>
        <dbReference type="Proteomes" id="UP001589619"/>
    </source>
</evidence>
<dbReference type="Pfam" id="PF21231">
    <property type="entry name" value="GH141_M"/>
    <property type="match status" value="1"/>
</dbReference>
<protein>
    <submittedName>
        <fullName evidence="4">Right-handed parallel beta-helix repeat-containing protein</fullName>
    </submittedName>
</protein>
<keyword evidence="5" id="KW-1185">Reference proteome</keyword>
<feature type="region of interest" description="Disordered" evidence="1">
    <location>
        <begin position="1"/>
        <end position="29"/>
    </location>
</feature>
<dbReference type="Gene3D" id="2.60.120.260">
    <property type="entry name" value="Galactose-binding domain-like"/>
    <property type="match status" value="2"/>
</dbReference>
<accession>A0ABV5W3J0</accession>
<gene>
    <name evidence="4" type="ORF">ACFFNY_26505</name>
</gene>
<dbReference type="InterPro" id="IPR008964">
    <property type="entry name" value="Invasin/intimin_cell_adhesion"/>
</dbReference>
<proteinExistence type="predicted"/>
<dbReference type="Gene3D" id="2.160.20.10">
    <property type="entry name" value="Single-stranded right-handed beta-helix, Pectin lyase-like"/>
    <property type="match status" value="2"/>
</dbReference>
<dbReference type="InterPro" id="IPR000421">
    <property type="entry name" value="FA58C"/>
</dbReference>
<organism evidence="4 5">
    <name type="scientific">Paenibacillus hodogayensis</name>
    <dbReference type="NCBI Taxonomy" id="279208"/>
    <lineage>
        <taxon>Bacteria</taxon>
        <taxon>Bacillati</taxon>
        <taxon>Bacillota</taxon>
        <taxon>Bacilli</taxon>
        <taxon>Bacillales</taxon>
        <taxon>Paenibacillaceae</taxon>
        <taxon>Paenibacillus</taxon>
    </lineage>
</organism>
<dbReference type="SUPFAM" id="SSF49265">
    <property type="entry name" value="Fibronectin type III"/>
    <property type="match status" value="1"/>
</dbReference>
<dbReference type="SMART" id="SM00060">
    <property type="entry name" value="FN3"/>
    <property type="match status" value="1"/>
</dbReference>
<dbReference type="InterPro" id="IPR013783">
    <property type="entry name" value="Ig-like_fold"/>
</dbReference>
<dbReference type="SUPFAM" id="SSF49785">
    <property type="entry name" value="Galactose-binding domain-like"/>
    <property type="match status" value="2"/>
</dbReference>
<evidence type="ECO:0000256" key="1">
    <source>
        <dbReference type="SAM" id="MobiDB-lite"/>
    </source>
</evidence>
<dbReference type="PROSITE" id="PS50022">
    <property type="entry name" value="FA58C_3"/>
    <property type="match status" value="1"/>
</dbReference>
<feature type="domain" description="F5/8 type C" evidence="2">
    <location>
        <begin position="775"/>
        <end position="922"/>
    </location>
</feature>
<dbReference type="InterPro" id="IPR011050">
    <property type="entry name" value="Pectin_lyase_fold/virulence"/>
</dbReference>
<sequence length="1259" mass="137081">MEALYVSPNGSDTTGNGTEQAPFRTPSKARDSVRSLLHSGTMMGDIVVYLRGGAYWLTETLALDARDSGRNGYEVVYRAYPGERPMISGGKEISGWVNQGNGVYTANSGGLDFRQLYVNDQRAVRARTPNVGEFFRIQEWDKTNKLFVVDSHDVANFPTLGGNSNVEIVIQTQWSDQHLKVESVVTNGHQASIDTRVHERNTLFGRANPGNDPGASYHVENALEFLDTNAEFYLDRPGNVLYYRPRFGEDMSQAIVVAPQLVTLLNLEGTLNEPASNIRFEGLSFQHSGWNVPTEEGYLNKQATVYEYNAGWERKMPAAVIVKNAQNISFEHNRFERLGGAGLDLVSGTADVRIVGNVFADISGNGMNVESTLPRDRVVPADTRTIVKRTLVSNNYITKIGQDYYGSVAIFAGYPEALTMEHNEIAYVPYSGISLGWGWTSNDTALKNNIVRYNDIHHAMQLMVDGAGIYTLSKQPNSQITENYVHDNVRSPWAAPYVDPTKNHYAVGGIYLDLNSAGFTVARNVIENVPTPLFANRFKYGSNQYIGNDGHDEAVKSNAGLQQEFRSLRNSVHAYDSRQPTLVSAIADPIGRQIVLTFSEAIDPGMLQASGFTLGGASAVVTTAELDTNVPANNAVRLLLSERLPYKQPVTLSLAEAAVRDASWNTNAPLASFEVDTRDVESPYVIHLDITGSPIMTVGDTVYSAPSVYTIEGTPVIPGPAHWQFASANPAIATVDSTGQVRAISAGKTEVTISALVGDIVSVPVATHLDIFVFAAGETVPRLVNIAEKKAVTATGTSAGVNYGPENAVDGTMGTVWALSTEGTLTVDLGDTYALYDIEQVQVATRTDFDQKTPRRNFEVQASNTRDFLTYTVLGGQGDIELPFGGTLDINLTQPQSYRFIRFVKNGGYAVLAELRVNASYRQADSTPQWPMFAKLDAAEEAPGQVRLIWSPPSDFYDITGYRISFNGGAPVTVSGSVYSYLIDNVTEGTPLQATVQAENAYGTSSNGPSVTINPSWSGYYLDLTWDGTPIMLAGENVTLKPLVKNADNRPVKWGASTWQFSSSNTTVATVNSDGVVTALSTGVGGQTQIALSATLNGNTYSSRLDVYVFSASQARPTEVNVARGRETSSNVGYVSPHATTRAVDGLNNTMWATNVPGYLQLDMADSYRYYDIVAIEVVTRQDADLQSPRRNFDIYGSSNSAFTTSTLLASQGATALAFKEIKRYDLAQPGSYPYIRYVKTGNYAEVAELRVWATLKPR</sequence>
<dbReference type="InterPro" id="IPR006626">
    <property type="entry name" value="PbH1"/>
</dbReference>
<dbReference type="SUPFAM" id="SSF49373">
    <property type="entry name" value="Invasin/intimin cell-adhesion fragments"/>
    <property type="match status" value="2"/>
</dbReference>
<dbReference type="RefSeq" id="WP_344907627.1">
    <property type="nucleotide sequence ID" value="NZ_BAAAYO010000006.1"/>
</dbReference>
<dbReference type="SMART" id="SM00710">
    <property type="entry name" value="PbH1"/>
    <property type="match status" value="7"/>
</dbReference>
<dbReference type="Gene3D" id="2.60.40.10">
    <property type="entry name" value="Immunoglobulins"/>
    <property type="match status" value="1"/>
</dbReference>
<dbReference type="PANTHER" id="PTHR36453">
    <property type="entry name" value="SECRETED PROTEIN-RELATED"/>
    <property type="match status" value="1"/>
</dbReference>
<evidence type="ECO:0000313" key="4">
    <source>
        <dbReference type="EMBL" id="MFB9755142.1"/>
    </source>
</evidence>
<evidence type="ECO:0000259" key="2">
    <source>
        <dbReference type="PROSITE" id="PS50022"/>
    </source>
</evidence>
<dbReference type="Pfam" id="PF00754">
    <property type="entry name" value="F5_F8_type_C"/>
    <property type="match status" value="1"/>
</dbReference>
<dbReference type="InterPro" id="IPR003343">
    <property type="entry name" value="Big_2"/>
</dbReference>
<feature type="domain" description="Fibronectin type-III" evidence="3">
    <location>
        <begin position="927"/>
        <end position="1019"/>
    </location>
</feature>
<dbReference type="Proteomes" id="UP001589619">
    <property type="component" value="Unassembled WGS sequence"/>
</dbReference>
<dbReference type="PANTHER" id="PTHR36453:SF1">
    <property type="entry name" value="RIGHT HANDED BETA HELIX DOMAIN-CONTAINING PROTEIN"/>
    <property type="match status" value="1"/>
</dbReference>
<reference evidence="4 5" key="1">
    <citation type="submission" date="2024-09" db="EMBL/GenBank/DDBJ databases">
        <authorList>
            <person name="Sun Q."/>
            <person name="Mori K."/>
        </authorList>
    </citation>
    <scope>NUCLEOTIDE SEQUENCE [LARGE SCALE GENOMIC DNA]</scope>
    <source>
        <strain evidence="4 5">JCM 12520</strain>
    </source>
</reference>
<dbReference type="InterPro" id="IPR048482">
    <property type="entry name" value="GH141_ins"/>
</dbReference>
<evidence type="ECO:0000259" key="3">
    <source>
        <dbReference type="PROSITE" id="PS50853"/>
    </source>
</evidence>
<dbReference type="InterPro" id="IPR012334">
    <property type="entry name" value="Pectin_lyas_fold"/>
</dbReference>
<feature type="compositionally biased region" description="Polar residues" evidence="1">
    <location>
        <begin position="8"/>
        <end position="19"/>
    </location>
</feature>
<dbReference type="Gene3D" id="2.60.40.1080">
    <property type="match status" value="2"/>
</dbReference>
<dbReference type="InterPro" id="IPR003961">
    <property type="entry name" value="FN3_dom"/>
</dbReference>
<dbReference type="Pfam" id="PF13229">
    <property type="entry name" value="Beta_helix"/>
    <property type="match status" value="1"/>
</dbReference>
<dbReference type="EMBL" id="JBHMAG010000018">
    <property type="protein sequence ID" value="MFB9755142.1"/>
    <property type="molecule type" value="Genomic_DNA"/>
</dbReference>
<dbReference type="CDD" id="cd00063">
    <property type="entry name" value="FN3"/>
    <property type="match status" value="1"/>
</dbReference>
<dbReference type="InterPro" id="IPR039448">
    <property type="entry name" value="Beta_helix"/>
</dbReference>
<comment type="caution">
    <text evidence="4">The sequence shown here is derived from an EMBL/GenBank/DDBJ whole genome shotgun (WGS) entry which is preliminary data.</text>
</comment>
<dbReference type="SUPFAM" id="SSF51126">
    <property type="entry name" value="Pectin lyase-like"/>
    <property type="match status" value="1"/>
</dbReference>
<name>A0ABV5W3J0_9BACL</name>
<dbReference type="Pfam" id="PF02368">
    <property type="entry name" value="Big_2"/>
    <property type="match status" value="1"/>
</dbReference>
<dbReference type="PROSITE" id="PS50853">
    <property type="entry name" value="FN3"/>
    <property type="match status" value="1"/>
</dbReference>
<dbReference type="InterPro" id="IPR036116">
    <property type="entry name" value="FN3_sf"/>
</dbReference>
<dbReference type="InterPro" id="IPR008979">
    <property type="entry name" value="Galactose-bd-like_sf"/>
</dbReference>